<dbReference type="EMBL" id="UINC01148619">
    <property type="protein sequence ID" value="SVD40611.1"/>
    <property type="molecule type" value="Genomic_DNA"/>
</dbReference>
<name>A0A382V3Y8_9ZZZZ</name>
<dbReference type="InterPro" id="IPR029065">
    <property type="entry name" value="Enolase_C-like"/>
</dbReference>
<keyword evidence="2" id="KW-0479">Metal-binding</keyword>
<evidence type="ECO:0000256" key="2">
    <source>
        <dbReference type="ARBA" id="ARBA00022723"/>
    </source>
</evidence>
<dbReference type="SMART" id="SM00922">
    <property type="entry name" value="MR_MLE"/>
    <property type="match status" value="1"/>
</dbReference>
<evidence type="ECO:0000256" key="3">
    <source>
        <dbReference type="ARBA" id="ARBA00022842"/>
    </source>
</evidence>
<organism evidence="5">
    <name type="scientific">marine metagenome</name>
    <dbReference type="NCBI Taxonomy" id="408172"/>
    <lineage>
        <taxon>unclassified sequences</taxon>
        <taxon>metagenomes</taxon>
        <taxon>ecological metagenomes</taxon>
    </lineage>
</organism>
<dbReference type="AlphaFoldDB" id="A0A382V3Y8"/>
<reference evidence="5" key="1">
    <citation type="submission" date="2018-05" db="EMBL/GenBank/DDBJ databases">
        <authorList>
            <person name="Lanie J.A."/>
            <person name="Ng W.-L."/>
            <person name="Kazmierczak K.M."/>
            <person name="Andrzejewski T.M."/>
            <person name="Davidsen T.M."/>
            <person name="Wayne K.J."/>
            <person name="Tettelin H."/>
            <person name="Glass J.I."/>
            <person name="Rusch D."/>
            <person name="Podicherti R."/>
            <person name="Tsui H.-C.T."/>
            <person name="Winkler M.E."/>
        </authorList>
    </citation>
    <scope>NUCLEOTIDE SEQUENCE</scope>
</reference>
<dbReference type="SUPFAM" id="SSF51604">
    <property type="entry name" value="Enolase C-terminal domain-like"/>
    <property type="match status" value="1"/>
</dbReference>
<feature type="non-terminal residue" evidence="5">
    <location>
        <position position="271"/>
    </location>
</feature>
<keyword evidence="3" id="KW-0460">Magnesium</keyword>
<dbReference type="GO" id="GO:0016836">
    <property type="term" value="F:hydro-lyase activity"/>
    <property type="evidence" value="ECO:0007669"/>
    <property type="project" value="TreeGrafter"/>
</dbReference>
<evidence type="ECO:0000259" key="4">
    <source>
        <dbReference type="SMART" id="SM00922"/>
    </source>
</evidence>
<protein>
    <recommendedName>
        <fullName evidence="4">Mandelate racemase/muconate lactonizing enzyme C-terminal domain-containing protein</fullName>
    </recommendedName>
</protein>
<dbReference type="Gene3D" id="3.20.20.120">
    <property type="entry name" value="Enolase-like C-terminal domain"/>
    <property type="match status" value="1"/>
</dbReference>
<dbReference type="SUPFAM" id="SSF54826">
    <property type="entry name" value="Enolase N-terminal domain-like"/>
    <property type="match status" value="1"/>
</dbReference>
<dbReference type="Pfam" id="PF13378">
    <property type="entry name" value="MR_MLE_C"/>
    <property type="match status" value="1"/>
</dbReference>
<dbReference type="InterPro" id="IPR036849">
    <property type="entry name" value="Enolase-like_C_sf"/>
</dbReference>
<comment type="cofactor">
    <cofactor evidence="1">
        <name>Mg(2+)</name>
        <dbReference type="ChEBI" id="CHEBI:18420"/>
    </cofactor>
</comment>
<sequence length="271" mass="29595">VKITDITSELFVWDRPGIWNGSHFYGPGRLHVVTVYTDQGITGKGWNGGTAAERPLSLMPGYVEYFKPLLIGRDPRNTKDIAQDLGEGQIKILGPAGLNTQVLAAINIACWDIKGKAENISVHNLLGGAQKRIRTYIAGGYYSTGKGLKELQDEVRYNVEELHSAAVKIKIGSPTEGFSGDMRRVEAARDAIGSEVVLMVDANCSLDLPTALQFAQALADYNVYWFEEPLPIHDYEGHRKLVAQSGVKIATGENGYTAAHFKTLLDHHGAS</sequence>
<dbReference type="InterPro" id="IPR029017">
    <property type="entry name" value="Enolase-like_N"/>
</dbReference>
<dbReference type="CDD" id="cd03316">
    <property type="entry name" value="MR_like"/>
    <property type="match status" value="1"/>
</dbReference>
<accession>A0A382V3Y8</accession>
<gene>
    <name evidence="5" type="ORF">METZ01_LOCUS393465</name>
</gene>
<dbReference type="InterPro" id="IPR013341">
    <property type="entry name" value="Mandelate_racemase_N_dom"/>
</dbReference>
<dbReference type="PANTHER" id="PTHR13794">
    <property type="entry name" value="ENOLASE SUPERFAMILY, MANDELATE RACEMASE"/>
    <property type="match status" value="1"/>
</dbReference>
<dbReference type="Gene3D" id="3.30.390.10">
    <property type="entry name" value="Enolase-like, N-terminal domain"/>
    <property type="match status" value="1"/>
</dbReference>
<feature type="non-terminal residue" evidence="5">
    <location>
        <position position="1"/>
    </location>
</feature>
<dbReference type="SFLD" id="SFLDS00001">
    <property type="entry name" value="Enolase"/>
    <property type="match status" value="1"/>
</dbReference>
<dbReference type="GO" id="GO:0000287">
    <property type="term" value="F:magnesium ion binding"/>
    <property type="evidence" value="ECO:0007669"/>
    <property type="project" value="TreeGrafter"/>
</dbReference>
<dbReference type="PANTHER" id="PTHR13794:SF58">
    <property type="entry name" value="MITOCHONDRIAL ENOLASE SUPERFAMILY MEMBER 1"/>
    <property type="match status" value="1"/>
</dbReference>
<dbReference type="Pfam" id="PF02746">
    <property type="entry name" value="MR_MLE_N"/>
    <property type="match status" value="1"/>
</dbReference>
<dbReference type="InterPro" id="IPR013342">
    <property type="entry name" value="Mandelate_racemase_C"/>
</dbReference>
<dbReference type="InterPro" id="IPR046945">
    <property type="entry name" value="RHMD-like"/>
</dbReference>
<feature type="domain" description="Mandelate racemase/muconate lactonizing enzyme C-terminal" evidence="4">
    <location>
        <begin position="148"/>
        <end position="248"/>
    </location>
</feature>
<evidence type="ECO:0000256" key="1">
    <source>
        <dbReference type="ARBA" id="ARBA00001946"/>
    </source>
</evidence>
<proteinExistence type="predicted"/>
<evidence type="ECO:0000313" key="5">
    <source>
        <dbReference type="EMBL" id="SVD40611.1"/>
    </source>
</evidence>
<dbReference type="GO" id="GO:0016052">
    <property type="term" value="P:carbohydrate catabolic process"/>
    <property type="evidence" value="ECO:0007669"/>
    <property type="project" value="TreeGrafter"/>
</dbReference>